<dbReference type="Proteomes" id="UP000186303">
    <property type="component" value="Chromosome 3"/>
</dbReference>
<feature type="region of interest" description="Disordered" evidence="9">
    <location>
        <begin position="537"/>
        <end position="563"/>
    </location>
</feature>
<keyword evidence="13" id="KW-1185">Reference proteome</keyword>
<comment type="subcellular location">
    <subcellularLocation>
        <location evidence="1">Nucleus</location>
    </subcellularLocation>
</comment>
<dbReference type="SUPFAM" id="SSF82708">
    <property type="entry name" value="R3H domain"/>
    <property type="match status" value="1"/>
</dbReference>
<keyword evidence="3" id="KW-0378">Hydrolase</keyword>
<evidence type="ECO:0000256" key="4">
    <source>
        <dbReference type="ARBA" id="ARBA00022806"/>
    </source>
</evidence>
<feature type="region of interest" description="Disordered" evidence="9">
    <location>
        <begin position="361"/>
        <end position="384"/>
    </location>
</feature>
<sequence length="563" mass="61620">MKSSSPFFNPAWSKVSTPTGSTFTLPAERSNSMTGSPATLPMNPTIRFGNSLPAAVSGETDIIPTAIVIKNIPFNIKREQLLHVIRDLGIPVPYAFNYHFDQGIFRGLAFANFHSPVEANEVVNALNGLEVSGRKLRVEYKKVLQAGEKERIEKEKALKRLQFPSFPDKERKKERSPTSEHLNLHIHNAPLRGCSPVPGASATHRSSDPVSGFSLPRMSLQDSGDPVLDLNDTSTLEIYSRVLLFKDDRMRDELSFSKSLTPEERHVVHLVSEKLGLYHYTMGTGDDCYVLVTKTNVPHLDASELLMPQNSFPSHQPNHPTIHNDLLTKKSVPDMKRMMYGEVNRSSSPALMHRSAGLLTPSGSASLARNSSCSPRNSSCSPRNSLNYAGDPRFEGFGSFGGGPSNSQNLFAYPVDTPSVPYISHSNVIGDQDNSEFISATAIPPLHRSRSPLHRVHSPMSTSIYSAPVTPLSQTTGPLDHDTSPFGTLPSEQESHQHSPIFHDQLIEKPTFHTAQSPAPLGLGDRPQLMLDINAIMTGQAEDKSPSGLVPPKITTSSASDNQ</sequence>
<dbReference type="Pfam" id="PF00076">
    <property type="entry name" value="RRM_1"/>
    <property type="match status" value="1"/>
</dbReference>
<keyword evidence="4" id="KW-0347">Helicase</keyword>
<evidence type="ECO:0000256" key="2">
    <source>
        <dbReference type="ARBA" id="ARBA00022741"/>
    </source>
</evidence>
<keyword evidence="5" id="KW-0067">ATP-binding</keyword>
<dbReference type="GO" id="GO:0004386">
    <property type="term" value="F:helicase activity"/>
    <property type="evidence" value="ECO:0007669"/>
    <property type="project" value="UniProtKB-KW"/>
</dbReference>
<gene>
    <name evidence="12" type="ORF">MSYG_2406</name>
</gene>
<dbReference type="FunFam" id="3.30.1370.50:FF:000002">
    <property type="entry name" value="Immunoglobulin mu DNA-binding protein 2"/>
    <property type="match status" value="1"/>
</dbReference>
<dbReference type="VEuPathDB" id="FungiDB:MSYG_2406"/>
<dbReference type="CDD" id="cd12253">
    <property type="entry name" value="RRM_PIN4_like"/>
    <property type="match status" value="1"/>
</dbReference>
<dbReference type="InterPro" id="IPR036867">
    <property type="entry name" value="R3H_dom_sf"/>
</dbReference>
<dbReference type="OMA" id="YHFDQGI"/>
<dbReference type="GO" id="GO:0005524">
    <property type="term" value="F:ATP binding"/>
    <property type="evidence" value="ECO:0007669"/>
    <property type="project" value="UniProtKB-KW"/>
</dbReference>
<dbReference type="GO" id="GO:0003677">
    <property type="term" value="F:DNA binding"/>
    <property type="evidence" value="ECO:0007669"/>
    <property type="project" value="UniProtKB-ARBA"/>
</dbReference>
<reference evidence="13" key="1">
    <citation type="journal article" date="2017" name="Nucleic Acids Res.">
        <title>Proteogenomics produces comprehensive and highly accurate protein-coding gene annotation in a complete genome assembly of Malassezia sympodialis.</title>
        <authorList>
            <person name="Zhu Y."/>
            <person name="Engstroem P.G."/>
            <person name="Tellgren-Roth C."/>
            <person name="Baudo C.D."/>
            <person name="Kennell J.C."/>
            <person name="Sun S."/>
            <person name="Billmyre R.B."/>
            <person name="Schroeder M.S."/>
            <person name="Andersson A."/>
            <person name="Holm T."/>
            <person name="Sigurgeirsson B."/>
            <person name="Wu G."/>
            <person name="Sankaranarayanan S.R."/>
            <person name="Siddharthan R."/>
            <person name="Sanyal K."/>
            <person name="Lundeberg J."/>
            <person name="Nystedt B."/>
            <person name="Boekhout T."/>
            <person name="Dawson T.L. Jr."/>
            <person name="Heitman J."/>
            <person name="Scheynius A."/>
            <person name="Lehtioe J."/>
        </authorList>
    </citation>
    <scope>NUCLEOTIDE SEQUENCE [LARGE SCALE GENOMIC DNA]</scope>
    <source>
        <strain evidence="13">ATCC 42132</strain>
    </source>
</reference>
<dbReference type="EMBL" id="LT671823">
    <property type="protein sequence ID" value="SHO78064.1"/>
    <property type="molecule type" value="Genomic_DNA"/>
</dbReference>
<proteinExistence type="predicted"/>
<feature type="compositionally biased region" description="Basic and acidic residues" evidence="9">
    <location>
        <begin position="167"/>
        <end position="178"/>
    </location>
</feature>
<feature type="compositionally biased region" description="Low complexity" evidence="9">
    <location>
        <begin position="369"/>
        <end position="384"/>
    </location>
</feature>
<dbReference type="AlphaFoldDB" id="A0A1M8A767"/>
<feature type="compositionally biased region" description="Polar residues" evidence="9">
    <location>
        <begin position="554"/>
        <end position="563"/>
    </location>
</feature>
<dbReference type="PROSITE" id="PS50102">
    <property type="entry name" value="RRM"/>
    <property type="match status" value="1"/>
</dbReference>
<dbReference type="SUPFAM" id="SSF54928">
    <property type="entry name" value="RNA-binding domain, RBD"/>
    <property type="match status" value="1"/>
</dbReference>
<evidence type="ECO:0000256" key="6">
    <source>
        <dbReference type="ARBA" id="ARBA00022884"/>
    </source>
</evidence>
<dbReference type="Pfam" id="PF01424">
    <property type="entry name" value="R3H"/>
    <property type="match status" value="1"/>
</dbReference>
<dbReference type="InterPro" id="IPR000504">
    <property type="entry name" value="RRM_dom"/>
</dbReference>
<evidence type="ECO:0000259" key="11">
    <source>
        <dbReference type="PROSITE" id="PS51061"/>
    </source>
</evidence>
<evidence type="ECO:0000256" key="5">
    <source>
        <dbReference type="ARBA" id="ARBA00022840"/>
    </source>
</evidence>
<dbReference type="InterPro" id="IPR034186">
    <property type="entry name" value="PIN4-like_RRM"/>
</dbReference>
<evidence type="ECO:0000256" key="8">
    <source>
        <dbReference type="PROSITE-ProRule" id="PRU00176"/>
    </source>
</evidence>
<dbReference type="Gene3D" id="3.30.1370.50">
    <property type="entry name" value="R3H-like domain"/>
    <property type="match status" value="1"/>
</dbReference>
<dbReference type="InterPro" id="IPR001374">
    <property type="entry name" value="R3H_dom"/>
</dbReference>
<dbReference type="GO" id="GO:0003723">
    <property type="term" value="F:RNA binding"/>
    <property type="evidence" value="ECO:0007669"/>
    <property type="project" value="UniProtKB-UniRule"/>
</dbReference>
<dbReference type="PROSITE" id="PS51061">
    <property type="entry name" value="R3H"/>
    <property type="match status" value="1"/>
</dbReference>
<evidence type="ECO:0000256" key="7">
    <source>
        <dbReference type="ARBA" id="ARBA00023242"/>
    </source>
</evidence>
<feature type="domain" description="R3H" evidence="11">
    <location>
        <begin position="232"/>
        <end position="296"/>
    </location>
</feature>
<evidence type="ECO:0000256" key="3">
    <source>
        <dbReference type="ARBA" id="ARBA00022801"/>
    </source>
</evidence>
<keyword evidence="6 8" id="KW-0694">RNA-binding</keyword>
<dbReference type="GO" id="GO:0005634">
    <property type="term" value="C:nucleus"/>
    <property type="evidence" value="ECO:0007669"/>
    <property type="project" value="UniProtKB-SubCell"/>
</dbReference>
<dbReference type="InterPro" id="IPR034069">
    <property type="entry name" value="R3H_Cip2"/>
</dbReference>
<feature type="region of interest" description="Disordered" evidence="9">
    <location>
        <begin position="473"/>
        <end position="496"/>
    </location>
</feature>
<evidence type="ECO:0000313" key="13">
    <source>
        <dbReference type="Proteomes" id="UP000186303"/>
    </source>
</evidence>
<name>A0A1M8A767_MALS4</name>
<dbReference type="OrthoDB" id="434258at2759"/>
<feature type="domain" description="RRM" evidence="10">
    <location>
        <begin position="65"/>
        <end position="143"/>
    </location>
</feature>
<dbReference type="STRING" id="1230383.A0A1M8A767"/>
<feature type="region of interest" description="Disordered" evidence="9">
    <location>
        <begin position="163"/>
        <end position="213"/>
    </location>
</feature>
<keyword evidence="7" id="KW-0539">Nucleus</keyword>
<organism evidence="12 13">
    <name type="scientific">Malassezia sympodialis (strain ATCC 42132)</name>
    <name type="common">Atopic eczema-associated yeast</name>
    <dbReference type="NCBI Taxonomy" id="1230383"/>
    <lineage>
        <taxon>Eukaryota</taxon>
        <taxon>Fungi</taxon>
        <taxon>Dikarya</taxon>
        <taxon>Basidiomycota</taxon>
        <taxon>Ustilaginomycotina</taxon>
        <taxon>Malasseziomycetes</taxon>
        <taxon>Malasseziales</taxon>
        <taxon>Malasseziaceae</taxon>
        <taxon>Malassezia</taxon>
    </lineage>
</organism>
<evidence type="ECO:0000313" key="12">
    <source>
        <dbReference type="EMBL" id="SHO78064.1"/>
    </source>
</evidence>
<dbReference type="InterPro" id="IPR012677">
    <property type="entry name" value="Nucleotide-bd_a/b_plait_sf"/>
</dbReference>
<dbReference type="SMART" id="SM00360">
    <property type="entry name" value="RRM"/>
    <property type="match status" value="1"/>
</dbReference>
<evidence type="ECO:0000256" key="9">
    <source>
        <dbReference type="SAM" id="MobiDB-lite"/>
    </source>
</evidence>
<evidence type="ECO:0000259" key="10">
    <source>
        <dbReference type="PROSITE" id="PS50102"/>
    </source>
</evidence>
<dbReference type="CDD" id="cd02639">
    <property type="entry name" value="R3H_RRM"/>
    <property type="match status" value="1"/>
</dbReference>
<accession>A0A1M8A767</accession>
<dbReference type="Gene3D" id="3.30.70.330">
    <property type="match status" value="1"/>
</dbReference>
<evidence type="ECO:0000256" key="1">
    <source>
        <dbReference type="ARBA" id="ARBA00004123"/>
    </source>
</evidence>
<protein>
    <submittedName>
        <fullName evidence="12">Similar to S.cerevisiae protein PIN4 (Protein involved in G2/M phase progression and response to DNA damage)</fullName>
    </submittedName>
</protein>
<dbReference type="GO" id="GO:0016787">
    <property type="term" value="F:hydrolase activity"/>
    <property type="evidence" value="ECO:0007669"/>
    <property type="project" value="UniProtKB-KW"/>
</dbReference>
<keyword evidence="2" id="KW-0547">Nucleotide-binding</keyword>
<dbReference type="InterPro" id="IPR035979">
    <property type="entry name" value="RBD_domain_sf"/>
</dbReference>